<feature type="signal peptide" evidence="1">
    <location>
        <begin position="1"/>
        <end position="22"/>
    </location>
</feature>
<accession>A0A6D2JHK7</accession>
<evidence type="ECO:0000259" key="2">
    <source>
        <dbReference type="Pfam" id="PF13966"/>
    </source>
</evidence>
<sequence>MASLRSLARPFLLCRVVLGTSALFWHDDWTGLGPLLDIAGPNGPRVTGISSLASVSSACHNGAWLLSRGRHPILQLLRACVPANTPPSLSSLPDIYLWRNGPSRTPGKFSSSQTWTSLHPPAPSVPWYKLIWQKDRIPKHAFISWILMRDRLSTRDRLISWGLDVPNRCLLCDTSPESKSHLFFTCPFSAEVWNSLHSHPDLISSTVFEDIISWLHSPTLNGKLKTICLLSFQAAIYFLWRERNSRLHTQITKPSHLLVKEIHLTLRAKLFGIDRSLTVRSLPVDQSGSYLQTWFSFFQF</sequence>
<keyword evidence="4" id="KW-1185">Reference proteome</keyword>
<feature type="domain" description="Reverse transcriptase zinc-binding" evidence="2">
    <location>
        <begin position="109"/>
        <end position="193"/>
    </location>
</feature>
<comment type="caution">
    <text evidence="3">The sequence shown here is derived from an EMBL/GenBank/DDBJ whole genome shotgun (WGS) entry which is preliminary data.</text>
</comment>
<name>A0A6D2JHK7_9BRAS</name>
<organism evidence="3 4">
    <name type="scientific">Microthlaspi erraticum</name>
    <dbReference type="NCBI Taxonomy" id="1685480"/>
    <lineage>
        <taxon>Eukaryota</taxon>
        <taxon>Viridiplantae</taxon>
        <taxon>Streptophyta</taxon>
        <taxon>Embryophyta</taxon>
        <taxon>Tracheophyta</taxon>
        <taxon>Spermatophyta</taxon>
        <taxon>Magnoliopsida</taxon>
        <taxon>eudicotyledons</taxon>
        <taxon>Gunneridae</taxon>
        <taxon>Pentapetalae</taxon>
        <taxon>rosids</taxon>
        <taxon>malvids</taxon>
        <taxon>Brassicales</taxon>
        <taxon>Brassicaceae</taxon>
        <taxon>Coluteocarpeae</taxon>
        <taxon>Microthlaspi</taxon>
    </lineage>
</organism>
<feature type="chain" id="PRO_5025430069" description="Reverse transcriptase zinc-binding domain-containing protein" evidence="1">
    <location>
        <begin position="23"/>
        <end position="300"/>
    </location>
</feature>
<gene>
    <name evidence="3" type="ORF">MERR_LOCUS30230</name>
</gene>
<dbReference type="Pfam" id="PF13966">
    <property type="entry name" value="zf-RVT"/>
    <property type="match status" value="1"/>
</dbReference>
<keyword evidence="1" id="KW-0732">Signal</keyword>
<dbReference type="OrthoDB" id="1748554at2759"/>
<reference evidence="3" key="1">
    <citation type="submission" date="2020-01" db="EMBL/GenBank/DDBJ databases">
        <authorList>
            <person name="Mishra B."/>
        </authorList>
    </citation>
    <scope>NUCLEOTIDE SEQUENCE [LARGE SCALE GENOMIC DNA]</scope>
</reference>
<dbReference type="Proteomes" id="UP000467841">
    <property type="component" value="Unassembled WGS sequence"/>
</dbReference>
<dbReference type="PANTHER" id="PTHR33116:SF84">
    <property type="entry name" value="RNA-DIRECTED DNA POLYMERASE"/>
    <property type="match status" value="1"/>
</dbReference>
<dbReference type="EMBL" id="CACVBM020001274">
    <property type="protein sequence ID" value="CAA7042995.1"/>
    <property type="molecule type" value="Genomic_DNA"/>
</dbReference>
<evidence type="ECO:0000256" key="1">
    <source>
        <dbReference type="SAM" id="SignalP"/>
    </source>
</evidence>
<evidence type="ECO:0000313" key="4">
    <source>
        <dbReference type="Proteomes" id="UP000467841"/>
    </source>
</evidence>
<protein>
    <recommendedName>
        <fullName evidence="2">Reverse transcriptase zinc-binding domain-containing protein</fullName>
    </recommendedName>
</protein>
<dbReference type="AlphaFoldDB" id="A0A6D2JHK7"/>
<dbReference type="PANTHER" id="PTHR33116">
    <property type="entry name" value="REVERSE TRANSCRIPTASE ZINC-BINDING DOMAIN-CONTAINING PROTEIN-RELATED-RELATED"/>
    <property type="match status" value="1"/>
</dbReference>
<dbReference type="InterPro" id="IPR026960">
    <property type="entry name" value="RVT-Znf"/>
</dbReference>
<evidence type="ECO:0000313" key="3">
    <source>
        <dbReference type="EMBL" id="CAA7042995.1"/>
    </source>
</evidence>
<proteinExistence type="predicted"/>